<organism evidence="2">
    <name type="scientific">mine drainage metagenome</name>
    <dbReference type="NCBI Taxonomy" id="410659"/>
    <lineage>
        <taxon>unclassified sequences</taxon>
        <taxon>metagenomes</taxon>
        <taxon>ecological metagenomes</taxon>
    </lineage>
</organism>
<name>T1AHU2_9ZZZZ</name>
<evidence type="ECO:0000313" key="2">
    <source>
        <dbReference type="EMBL" id="EQD41535.1"/>
    </source>
</evidence>
<keyword evidence="1" id="KW-0812">Transmembrane</keyword>
<keyword evidence="1" id="KW-0472">Membrane</keyword>
<dbReference type="AlphaFoldDB" id="T1AHU2"/>
<dbReference type="SUPFAM" id="SSF103473">
    <property type="entry name" value="MFS general substrate transporter"/>
    <property type="match status" value="1"/>
</dbReference>
<proteinExistence type="predicted"/>
<dbReference type="InterPro" id="IPR036259">
    <property type="entry name" value="MFS_trans_sf"/>
</dbReference>
<evidence type="ECO:0000256" key="1">
    <source>
        <dbReference type="SAM" id="Phobius"/>
    </source>
</evidence>
<feature type="non-terminal residue" evidence="2">
    <location>
        <position position="1"/>
    </location>
</feature>
<protein>
    <submittedName>
        <fullName evidence="2">Major facilitator superfamily permease</fullName>
    </submittedName>
</protein>
<gene>
    <name evidence="2" type="ORF">B1B_14497</name>
</gene>
<reference evidence="2" key="1">
    <citation type="submission" date="2013-08" db="EMBL/GenBank/DDBJ databases">
        <authorList>
            <person name="Mendez C."/>
            <person name="Richter M."/>
            <person name="Ferrer M."/>
            <person name="Sanchez J."/>
        </authorList>
    </citation>
    <scope>NUCLEOTIDE SEQUENCE</scope>
</reference>
<dbReference type="EMBL" id="AUZY01009609">
    <property type="protein sequence ID" value="EQD41535.1"/>
    <property type="molecule type" value="Genomic_DNA"/>
</dbReference>
<comment type="caution">
    <text evidence="2">The sequence shown here is derived from an EMBL/GenBank/DDBJ whole genome shotgun (WGS) entry which is preliminary data.</text>
</comment>
<reference evidence="2" key="2">
    <citation type="journal article" date="2014" name="ISME J.">
        <title>Microbial stratification in low pH oxic and suboxic macroscopic growths along an acid mine drainage.</title>
        <authorList>
            <person name="Mendez-Garcia C."/>
            <person name="Mesa V."/>
            <person name="Sprenger R.R."/>
            <person name="Richter M."/>
            <person name="Diez M.S."/>
            <person name="Solano J."/>
            <person name="Bargiela R."/>
            <person name="Golyshina O.V."/>
            <person name="Manteca A."/>
            <person name="Ramos J.L."/>
            <person name="Gallego J.R."/>
            <person name="Llorente I."/>
            <person name="Martins Dos Santos V.A."/>
            <person name="Jensen O.N."/>
            <person name="Pelaez A.I."/>
            <person name="Sanchez J."/>
            <person name="Ferrer M."/>
        </authorList>
    </citation>
    <scope>NUCLEOTIDE SEQUENCE</scope>
</reference>
<sequence>GADAVSGIFRTTMWNESIPLEVRGRMAGIELISYSIGPTGGQFRAGVMARWVGLRASLSLGGLACTGSVAAAGVGLRALWRFDARRDVHVAALRASRASSPE</sequence>
<accession>T1AHU2</accession>
<keyword evidence="1" id="KW-1133">Transmembrane helix</keyword>
<feature type="transmembrane region" description="Helical" evidence="1">
    <location>
        <begin position="58"/>
        <end position="80"/>
    </location>
</feature>